<dbReference type="InterPro" id="IPR000064">
    <property type="entry name" value="NLP_P60_dom"/>
</dbReference>
<keyword evidence="2" id="KW-0645">Protease</keyword>
<dbReference type="InterPro" id="IPR051202">
    <property type="entry name" value="Peptidase_C40"/>
</dbReference>
<proteinExistence type="inferred from homology"/>
<evidence type="ECO:0000256" key="4">
    <source>
        <dbReference type="ARBA" id="ARBA00022807"/>
    </source>
</evidence>
<dbReference type="EMBL" id="BMFY01000001">
    <property type="protein sequence ID" value="GGA03684.1"/>
    <property type="molecule type" value="Genomic_DNA"/>
</dbReference>
<comment type="similarity">
    <text evidence="1">Belongs to the peptidase C40 family.</text>
</comment>
<evidence type="ECO:0000256" key="2">
    <source>
        <dbReference type="ARBA" id="ARBA00022670"/>
    </source>
</evidence>
<evidence type="ECO:0000259" key="6">
    <source>
        <dbReference type="PROSITE" id="PS51935"/>
    </source>
</evidence>
<dbReference type="PROSITE" id="PS51935">
    <property type="entry name" value="NLPC_P60"/>
    <property type="match status" value="1"/>
</dbReference>
<keyword evidence="8" id="KW-1185">Reference proteome</keyword>
<dbReference type="SUPFAM" id="SSF54001">
    <property type="entry name" value="Cysteine proteinases"/>
    <property type="match status" value="1"/>
</dbReference>
<protein>
    <recommendedName>
        <fullName evidence="6">NlpC/P60 domain-containing protein</fullName>
    </recommendedName>
</protein>
<comment type="caution">
    <text evidence="7">The sequence shown here is derived from an EMBL/GenBank/DDBJ whole genome shotgun (WGS) entry which is preliminary data.</text>
</comment>
<dbReference type="PANTHER" id="PTHR47053:SF1">
    <property type="entry name" value="MUREIN DD-ENDOPEPTIDASE MEPH-RELATED"/>
    <property type="match status" value="1"/>
</dbReference>
<dbReference type="Pfam" id="PF00877">
    <property type="entry name" value="NLPC_P60"/>
    <property type="match status" value="1"/>
</dbReference>
<feature type="region of interest" description="Disordered" evidence="5">
    <location>
        <begin position="95"/>
        <end position="141"/>
    </location>
</feature>
<dbReference type="GO" id="GO:0006508">
    <property type="term" value="P:proteolysis"/>
    <property type="evidence" value="ECO:0007669"/>
    <property type="project" value="UniProtKB-KW"/>
</dbReference>
<dbReference type="PANTHER" id="PTHR47053">
    <property type="entry name" value="MUREIN DD-ENDOPEPTIDASE MEPH-RELATED"/>
    <property type="match status" value="1"/>
</dbReference>
<evidence type="ECO:0000256" key="1">
    <source>
        <dbReference type="ARBA" id="ARBA00007074"/>
    </source>
</evidence>
<dbReference type="Proteomes" id="UP000616114">
    <property type="component" value="Unassembled WGS sequence"/>
</dbReference>
<evidence type="ECO:0000313" key="8">
    <source>
        <dbReference type="Proteomes" id="UP000616114"/>
    </source>
</evidence>
<dbReference type="InterPro" id="IPR038765">
    <property type="entry name" value="Papain-like_cys_pep_sf"/>
</dbReference>
<keyword evidence="4" id="KW-0788">Thiol protease</keyword>
<sequence length="255" mass="25653">MSRHAADTKVRTPLTDLTDALGANGAIVGRRAAVAVASLGLVGTLGLSEGQEPATADTEEAAAAESQTRAEVPNAAFAAVDTEAASFAGGLAVEGATAAPEPEPEPEATPATNGAGSSSSSSSSQSSSESGSSAGEDVALPDGDKASQVIALARQYVGVPYVSGGTTPSGWDCSGFTQYVFNQVGVSLPRTSGAQRNAGRVVSAAEAKPGDLVWRPGHVGIYAGNGMMYDAGSPRSNTSYRSHSWMGSVTYIRVL</sequence>
<gene>
    <name evidence="7" type="ORF">GCM10011333_03030</name>
</gene>
<dbReference type="AlphaFoldDB" id="A0A8J2TVG9"/>
<dbReference type="RefSeq" id="WP_229744850.1">
    <property type="nucleotide sequence ID" value="NZ_BMFY01000001.1"/>
</dbReference>
<feature type="domain" description="NlpC/P60" evidence="6">
    <location>
        <begin position="143"/>
        <end position="255"/>
    </location>
</feature>
<dbReference type="Gene3D" id="3.90.1720.10">
    <property type="entry name" value="endopeptidase domain like (from Nostoc punctiforme)"/>
    <property type="match status" value="1"/>
</dbReference>
<evidence type="ECO:0000256" key="3">
    <source>
        <dbReference type="ARBA" id="ARBA00022801"/>
    </source>
</evidence>
<name>A0A8J2TVG9_9MICO</name>
<reference evidence="7" key="1">
    <citation type="journal article" date="2014" name="Int. J. Syst. Evol. Microbiol.">
        <title>Complete genome sequence of Corynebacterium casei LMG S-19264T (=DSM 44701T), isolated from a smear-ripened cheese.</title>
        <authorList>
            <consortium name="US DOE Joint Genome Institute (JGI-PGF)"/>
            <person name="Walter F."/>
            <person name="Albersmeier A."/>
            <person name="Kalinowski J."/>
            <person name="Ruckert C."/>
        </authorList>
    </citation>
    <scope>NUCLEOTIDE SEQUENCE</scope>
    <source>
        <strain evidence="7">CGMCC 1.12785</strain>
    </source>
</reference>
<feature type="compositionally biased region" description="Low complexity" evidence="5">
    <location>
        <begin position="108"/>
        <end position="136"/>
    </location>
</feature>
<dbReference type="GO" id="GO:0008234">
    <property type="term" value="F:cysteine-type peptidase activity"/>
    <property type="evidence" value="ECO:0007669"/>
    <property type="project" value="UniProtKB-KW"/>
</dbReference>
<keyword evidence="3" id="KW-0378">Hydrolase</keyword>
<evidence type="ECO:0000313" key="7">
    <source>
        <dbReference type="EMBL" id="GGA03684.1"/>
    </source>
</evidence>
<organism evidence="7 8">
    <name type="scientific">Sediminivirga luteola</name>
    <dbReference type="NCBI Taxonomy" id="1774748"/>
    <lineage>
        <taxon>Bacteria</taxon>
        <taxon>Bacillati</taxon>
        <taxon>Actinomycetota</taxon>
        <taxon>Actinomycetes</taxon>
        <taxon>Micrococcales</taxon>
        <taxon>Brevibacteriaceae</taxon>
        <taxon>Sediminivirga</taxon>
    </lineage>
</organism>
<evidence type="ECO:0000256" key="5">
    <source>
        <dbReference type="SAM" id="MobiDB-lite"/>
    </source>
</evidence>
<accession>A0A8J2TVG9</accession>
<reference evidence="7" key="2">
    <citation type="submission" date="2020-09" db="EMBL/GenBank/DDBJ databases">
        <authorList>
            <person name="Sun Q."/>
            <person name="Zhou Y."/>
        </authorList>
    </citation>
    <scope>NUCLEOTIDE SEQUENCE</scope>
    <source>
        <strain evidence="7">CGMCC 1.12785</strain>
    </source>
</reference>